<evidence type="ECO:0008006" key="4">
    <source>
        <dbReference type="Google" id="ProtNLM"/>
    </source>
</evidence>
<keyword evidence="3" id="KW-1185">Reference proteome</keyword>
<accession>A0ABT3PHN4</accession>
<reference evidence="2 3" key="1">
    <citation type="submission" date="2021-03" db="EMBL/GenBank/DDBJ databases">
        <title>Aliifodinibius sp. nov., a new bacterium isolated from saline soil.</title>
        <authorList>
            <person name="Galisteo C."/>
            <person name="De La Haba R."/>
            <person name="Sanchez-Porro C."/>
            <person name="Ventosa A."/>
        </authorList>
    </citation>
    <scope>NUCLEOTIDE SEQUENCE [LARGE SCALE GENOMIC DNA]</scope>
    <source>
        <strain evidence="2 3">1BSP15-2V2</strain>
    </source>
</reference>
<feature type="signal peptide" evidence="1">
    <location>
        <begin position="1"/>
        <end position="22"/>
    </location>
</feature>
<dbReference type="EMBL" id="JAGGJA010000001">
    <property type="protein sequence ID" value="MCW9705434.1"/>
    <property type="molecule type" value="Genomic_DNA"/>
</dbReference>
<comment type="caution">
    <text evidence="2">The sequence shown here is derived from an EMBL/GenBank/DDBJ whole genome shotgun (WGS) entry which is preliminary data.</text>
</comment>
<evidence type="ECO:0000256" key="1">
    <source>
        <dbReference type="SAM" id="SignalP"/>
    </source>
</evidence>
<dbReference type="RefSeq" id="WP_265764097.1">
    <property type="nucleotide sequence ID" value="NZ_JAGGJA010000001.1"/>
</dbReference>
<organism evidence="2 3">
    <name type="scientific">Fodinibius salsisoli</name>
    <dbReference type="NCBI Taxonomy" id="2820877"/>
    <lineage>
        <taxon>Bacteria</taxon>
        <taxon>Pseudomonadati</taxon>
        <taxon>Balneolota</taxon>
        <taxon>Balneolia</taxon>
        <taxon>Balneolales</taxon>
        <taxon>Balneolaceae</taxon>
        <taxon>Fodinibius</taxon>
    </lineage>
</organism>
<sequence length="161" mass="17818">MKKLFYLSVLIIVVGCSSAVINQPNYVDPTGTYELESDTREEGDEVYGYTGRIQVKRVTVNKILMTFGINEGAPNYNSGSFVDTLAYQNNRAVYRADPAIDPSCIITFEFTGENVTVKEEADNYTAGCGFGYGVVANGIFEKTASEEPTLRHPMTEQKIEK</sequence>
<evidence type="ECO:0000313" key="3">
    <source>
        <dbReference type="Proteomes" id="UP001207918"/>
    </source>
</evidence>
<keyword evidence="1" id="KW-0732">Signal</keyword>
<feature type="chain" id="PRO_5046350205" description="Lipoprotein" evidence="1">
    <location>
        <begin position="23"/>
        <end position="161"/>
    </location>
</feature>
<gene>
    <name evidence="2" type="ORF">J6I44_01145</name>
</gene>
<evidence type="ECO:0000313" key="2">
    <source>
        <dbReference type="EMBL" id="MCW9705434.1"/>
    </source>
</evidence>
<dbReference type="Proteomes" id="UP001207918">
    <property type="component" value="Unassembled WGS sequence"/>
</dbReference>
<protein>
    <recommendedName>
        <fullName evidence="4">Lipoprotein</fullName>
    </recommendedName>
</protein>
<dbReference type="PROSITE" id="PS51257">
    <property type="entry name" value="PROKAR_LIPOPROTEIN"/>
    <property type="match status" value="1"/>
</dbReference>
<proteinExistence type="predicted"/>
<name>A0ABT3PHN4_9BACT</name>